<sequence>MKEKLIYLLYKSKSAFLTDKAPLGTIIANEVDIIMHVENPYPPMLKRLAYPEGPRDTEALEIQIKQFMDLGDLIKVGHNEQVDVTKPVIITWHNGKSRMVGDLRVLNTYNIPDIYPIPRVHEILTQLPQAQFYTAMYVLKGFHKNFLTDNSRKLLILIVHCGIYE</sequence>
<evidence type="ECO:0000313" key="2">
    <source>
        <dbReference type="Proteomes" id="UP000765509"/>
    </source>
</evidence>
<dbReference type="InterPro" id="IPR043502">
    <property type="entry name" value="DNA/RNA_pol_sf"/>
</dbReference>
<dbReference type="Gene3D" id="3.30.70.270">
    <property type="match status" value="1"/>
</dbReference>
<dbReference type="Proteomes" id="UP000765509">
    <property type="component" value="Unassembled WGS sequence"/>
</dbReference>
<comment type="caution">
    <text evidence="1">The sequence shown here is derived from an EMBL/GenBank/DDBJ whole genome shotgun (WGS) entry which is preliminary data.</text>
</comment>
<proteinExistence type="predicted"/>
<reference evidence="1" key="1">
    <citation type="submission" date="2021-03" db="EMBL/GenBank/DDBJ databases">
        <title>Draft genome sequence of rust myrtle Austropuccinia psidii MF-1, a brazilian biotype.</title>
        <authorList>
            <person name="Quecine M.C."/>
            <person name="Pachon D.M.R."/>
            <person name="Bonatelli M.L."/>
            <person name="Correr F.H."/>
            <person name="Franceschini L.M."/>
            <person name="Leite T.F."/>
            <person name="Margarido G.R.A."/>
            <person name="Almeida C.A."/>
            <person name="Ferrarezi J.A."/>
            <person name="Labate C.A."/>
        </authorList>
    </citation>
    <scope>NUCLEOTIDE SEQUENCE</scope>
    <source>
        <strain evidence="1">MF-1</strain>
    </source>
</reference>
<keyword evidence="2" id="KW-1185">Reference proteome</keyword>
<evidence type="ECO:0008006" key="3">
    <source>
        <dbReference type="Google" id="ProtNLM"/>
    </source>
</evidence>
<dbReference type="InterPro" id="IPR043128">
    <property type="entry name" value="Rev_trsase/Diguanyl_cyclase"/>
</dbReference>
<dbReference type="Gene3D" id="3.10.10.10">
    <property type="entry name" value="HIV Type 1 Reverse Transcriptase, subunit A, domain 1"/>
    <property type="match status" value="1"/>
</dbReference>
<accession>A0A9Q3E5N3</accession>
<gene>
    <name evidence="1" type="ORF">O181_052795</name>
</gene>
<name>A0A9Q3E5N3_9BASI</name>
<organism evidence="1 2">
    <name type="scientific">Austropuccinia psidii MF-1</name>
    <dbReference type="NCBI Taxonomy" id="1389203"/>
    <lineage>
        <taxon>Eukaryota</taxon>
        <taxon>Fungi</taxon>
        <taxon>Dikarya</taxon>
        <taxon>Basidiomycota</taxon>
        <taxon>Pucciniomycotina</taxon>
        <taxon>Pucciniomycetes</taxon>
        <taxon>Pucciniales</taxon>
        <taxon>Sphaerophragmiaceae</taxon>
        <taxon>Austropuccinia</taxon>
    </lineage>
</organism>
<dbReference type="SUPFAM" id="SSF56672">
    <property type="entry name" value="DNA/RNA polymerases"/>
    <property type="match status" value="1"/>
</dbReference>
<protein>
    <recommendedName>
        <fullName evidence="3">Reverse transcriptase domain-containing protein</fullName>
    </recommendedName>
</protein>
<evidence type="ECO:0000313" key="1">
    <source>
        <dbReference type="EMBL" id="MBW0513080.1"/>
    </source>
</evidence>
<dbReference type="EMBL" id="AVOT02023171">
    <property type="protein sequence ID" value="MBW0513080.1"/>
    <property type="molecule type" value="Genomic_DNA"/>
</dbReference>
<dbReference type="AlphaFoldDB" id="A0A9Q3E5N3"/>